<dbReference type="Gene3D" id="3.40.50.300">
    <property type="entry name" value="P-loop containing nucleotide triphosphate hydrolases"/>
    <property type="match status" value="1"/>
</dbReference>
<keyword evidence="3" id="KW-0540">Nuclease</keyword>
<proteinExistence type="predicted"/>
<dbReference type="InterPro" id="IPR041685">
    <property type="entry name" value="AAA_GajA/Old/RecF-like"/>
</dbReference>
<dbReference type="Pfam" id="PF13175">
    <property type="entry name" value="AAA_15"/>
    <property type="match status" value="1"/>
</dbReference>
<dbReference type="STRING" id="1121950.SAMN02745243_01206"/>
<dbReference type="Pfam" id="PF20469">
    <property type="entry name" value="OLD-like_TOPRIM"/>
    <property type="match status" value="1"/>
</dbReference>
<evidence type="ECO:0000313" key="4">
    <source>
        <dbReference type="Proteomes" id="UP000184301"/>
    </source>
</evidence>
<protein>
    <submittedName>
        <fullName evidence="3">Predicted ATP-dependent endonuclease of the OLD family, contains P-loop ATPase and TOPRIM domains</fullName>
    </submittedName>
</protein>
<feature type="domain" description="Endonuclease GajA/Old nuclease/RecF-like AAA" evidence="1">
    <location>
        <begin position="1"/>
        <end position="396"/>
    </location>
</feature>
<reference evidence="3 4" key="1">
    <citation type="submission" date="2016-11" db="EMBL/GenBank/DDBJ databases">
        <authorList>
            <person name="Jaros S."/>
            <person name="Januszkiewicz K."/>
            <person name="Wedrychowicz H."/>
        </authorList>
    </citation>
    <scope>NUCLEOTIDE SEQUENCE [LARGE SCALE GENOMIC DNA]</scope>
    <source>
        <strain evidence="3 4">DSM 15480</strain>
    </source>
</reference>
<dbReference type="EMBL" id="FQZY01000015">
    <property type="protein sequence ID" value="SHJ72007.1"/>
    <property type="molecule type" value="Genomic_DNA"/>
</dbReference>
<dbReference type="RefSeq" id="WP_073106919.1">
    <property type="nucleotide sequence ID" value="NZ_FQZY01000015.1"/>
</dbReference>
<keyword evidence="3" id="KW-0255">Endonuclease</keyword>
<dbReference type="InterPro" id="IPR051396">
    <property type="entry name" value="Bact_Antivir_Def_Nuclease"/>
</dbReference>
<gene>
    <name evidence="3" type="ORF">SAMN02745243_01206</name>
</gene>
<dbReference type="Proteomes" id="UP000184301">
    <property type="component" value="Unassembled WGS sequence"/>
</dbReference>
<dbReference type="InterPro" id="IPR034139">
    <property type="entry name" value="TOPRIM_OLD"/>
</dbReference>
<organism evidence="3 4">
    <name type="scientific">Hespellia stercorisuis DSM 15480</name>
    <dbReference type="NCBI Taxonomy" id="1121950"/>
    <lineage>
        <taxon>Bacteria</taxon>
        <taxon>Bacillati</taxon>
        <taxon>Bacillota</taxon>
        <taxon>Clostridia</taxon>
        <taxon>Lachnospirales</taxon>
        <taxon>Lachnospiraceae</taxon>
        <taxon>Hespellia</taxon>
    </lineage>
</organism>
<evidence type="ECO:0000259" key="1">
    <source>
        <dbReference type="Pfam" id="PF13175"/>
    </source>
</evidence>
<sequence>MQLSKIRIKNYRLLIDAELDVDAKTTLIVGRNNTAKTSCFECLATVLTGRGFSYDDYPLQKRDELYSKIMQFMEKKINYEELYEQLEKISLEFLVDYSLDKPEDNLGALSPFIIDVDENTAVAIIRAENRLIMDEKSLWKFLENGYYKDGVFAPDDEEVHDIISSGFNKMFEMSIYAINPNSKTDVQIKSHKELNELFPFYVIPAERTLGEDGSQNGNSLGKLISNYFDISEDELDATVAGEVKKLREIVGKANKDVQKRSDNLLSAIISKAVGFGYPNGEELQLGVTTKLKIDDQIKNQSILSYSLGKDMESLPSKYNGLGYKNLIKMEFMLAAFARDIEKYGTTCIPLLLIEEPESHMHPQMQHTFAEYLEKFLATISNVSIQTFLTSHSAHIANTMDFSKIRYAQKSKFGVVYKNLNVFAQNNAESMDFIKKYLTLSRCDLFFADKIIFVEGASERILLPDMIDKCDKNGEFGSQICRLPAQYYALIEIGGAYAYKFIPFADFLDIPCLILTDLDSVLNKKSVPVSQGETTSNATIKWWMRKHMGLQESDKVKIKLTDITSLSLKDKTRGKCHIEFQTEENGLCGHSLEEAIRNVNRIYYNLEANSTEENLEFKEKCKTDFALNLICDNPNYIIPDYIKSGLIWLNNQKVFE</sequence>
<dbReference type="InterPro" id="IPR027417">
    <property type="entry name" value="P-loop_NTPase"/>
</dbReference>
<dbReference type="PANTHER" id="PTHR43581">
    <property type="entry name" value="ATP/GTP PHOSPHATASE"/>
    <property type="match status" value="1"/>
</dbReference>
<dbReference type="AlphaFoldDB" id="A0A1M6LLE3"/>
<dbReference type="PANTHER" id="PTHR43581:SF4">
    <property type="entry name" value="ATP_GTP PHOSPHATASE"/>
    <property type="match status" value="1"/>
</dbReference>
<name>A0A1M6LLE3_9FIRM</name>
<dbReference type="OrthoDB" id="308933at2"/>
<evidence type="ECO:0000313" key="3">
    <source>
        <dbReference type="EMBL" id="SHJ72007.1"/>
    </source>
</evidence>
<dbReference type="SUPFAM" id="SSF52540">
    <property type="entry name" value="P-loop containing nucleoside triphosphate hydrolases"/>
    <property type="match status" value="1"/>
</dbReference>
<keyword evidence="3" id="KW-0378">Hydrolase</keyword>
<feature type="domain" description="OLD protein-like TOPRIM" evidence="2">
    <location>
        <begin position="445"/>
        <end position="518"/>
    </location>
</feature>
<accession>A0A1M6LLE3</accession>
<evidence type="ECO:0000259" key="2">
    <source>
        <dbReference type="Pfam" id="PF20469"/>
    </source>
</evidence>
<dbReference type="GO" id="GO:0004519">
    <property type="term" value="F:endonuclease activity"/>
    <property type="evidence" value="ECO:0007669"/>
    <property type="project" value="UniProtKB-KW"/>
</dbReference>
<dbReference type="CDD" id="cd01026">
    <property type="entry name" value="TOPRIM_OLD"/>
    <property type="match status" value="1"/>
</dbReference>
<keyword evidence="4" id="KW-1185">Reference proteome</keyword>